<dbReference type="Proteomes" id="UP000037395">
    <property type="component" value="Unassembled WGS sequence"/>
</dbReference>
<reference evidence="3" key="3">
    <citation type="submission" date="2016-08" db="EMBL/GenBank/DDBJ databases">
        <title>Sequencing, assembly and comparative genomics of S. aureofaciens ATCC 10762.</title>
        <authorList>
            <person name="Gradnigo J.S."/>
            <person name="Johnson N."/>
            <person name="Somerville G.A."/>
        </authorList>
    </citation>
    <scope>NUCLEOTIDE SEQUENCE [LARGE SCALE GENOMIC DNA]</scope>
    <source>
        <strain evidence="3">ATCC 10762 / DSM 40127 / CCM 3239 / JCM 4008 / LMG 5968 / NBRC 12843 / NCIMB 8234 / A-377</strain>
    </source>
</reference>
<dbReference type="GeneID" id="97489788"/>
<organism evidence="2 3">
    <name type="scientific">Kitasatospora aureofaciens</name>
    <name type="common">Streptomyces aureofaciens</name>
    <dbReference type="NCBI Taxonomy" id="1894"/>
    <lineage>
        <taxon>Bacteria</taxon>
        <taxon>Bacillati</taxon>
        <taxon>Actinomycetota</taxon>
        <taxon>Actinomycetes</taxon>
        <taxon>Kitasatosporales</taxon>
        <taxon>Streptomycetaceae</taxon>
        <taxon>Kitasatospora</taxon>
    </lineage>
</organism>
<dbReference type="KEGG" id="kau:B6264_30860"/>
<dbReference type="RefSeq" id="WP_030557151.1">
    <property type="nucleotide sequence ID" value="NZ_BMUB01000033.1"/>
</dbReference>
<reference evidence="1" key="1">
    <citation type="journal article" date="2014" name="Int. J. Syst. Evol. Microbiol.">
        <title>Complete genome sequence of Corynebacterium casei LMG S-19264T (=DSM 44701T), isolated from a smear-ripened cheese.</title>
        <authorList>
            <consortium name="US DOE Joint Genome Institute (JGI-PGF)"/>
            <person name="Walter F."/>
            <person name="Albersmeier A."/>
            <person name="Kalinowski J."/>
            <person name="Ruckert C."/>
        </authorList>
    </citation>
    <scope>NUCLEOTIDE SEQUENCE</scope>
    <source>
        <strain evidence="1">JCM 4434</strain>
    </source>
</reference>
<accession>A0A8H9I057</accession>
<comment type="caution">
    <text evidence="2">The sequence shown here is derived from an EMBL/GenBank/DDBJ whole genome shotgun (WGS) entry which is preliminary data.</text>
</comment>
<evidence type="ECO:0000313" key="3">
    <source>
        <dbReference type="Proteomes" id="UP000037395"/>
    </source>
</evidence>
<dbReference type="OrthoDB" id="5195724at2"/>
<dbReference type="Proteomes" id="UP000610124">
    <property type="component" value="Unassembled WGS sequence"/>
</dbReference>
<protein>
    <submittedName>
        <fullName evidence="2">Uncharacterized protein</fullName>
    </submittedName>
</protein>
<accession>A0A1E7NF33</accession>
<evidence type="ECO:0000313" key="1">
    <source>
        <dbReference type="EMBL" id="GGV04466.1"/>
    </source>
</evidence>
<name>A0A1E7NF33_KITAU</name>
<evidence type="ECO:0000313" key="2">
    <source>
        <dbReference type="EMBL" id="OEV39093.1"/>
    </source>
</evidence>
<dbReference type="AlphaFoldDB" id="A0A1E7NF33"/>
<gene>
    <name evidence="1" type="ORF">GCM10010502_68990</name>
    <name evidence="2" type="ORF">HS99_0018585</name>
</gene>
<keyword evidence="3" id="KW-1185">Reference proteome</keyword>
<dbReference type="EMBL" id="JPRF03000002">
    <property type="protein sequence ID" value="OEV39093.1"/>
    <property type="molecule type" value="Genomic_DNA"/>
</dbReference>
<reference evidence="1" key="5">
    <citation type="submission" date="2020-09" db="EMBL/GenBank/DDBJ databases">
        <authorList>
            <person name="Sun Q."/>
            <person name="Ohkuma M."/>
        </authorList>
    </citation>
    <scope>NUCLEOTIDE SEQUENCE</scope>
    <source>
        <strain evidence="1">JCM 4434</strain>
    </source>
</reference>
<dbReference type="EMBL" id="BMUB01000033">
    <property type="protein sequence ID" value="GGV04466.1"/>
    <property type="molecule type" value="Genomic_DNA"/>
</dbReference>
<reference evidence="2 3" key="2">
    <citation type="submission" date="2014-07" db="EMBL/GenBank/DDBJ databases">
        <authorList>
            <person name="Zhang J.E."/>
            <person name="Yang H."/>
            <person name="Guo J."/>
            <person name="Deng Z."/>
            <person name="Luo H."/>
            <person name="Luo M."/>
            <person name="Zhao B."/>
        </authorList>
    </citation>
    <scope>NUCLEOTIDE SEQUENCE [LARGE SCALE GENOMIC DNA]</scope>
    <source>
        <strain evidence="2">ATCC 10762</strain>
        <strain evidence="3">ATCC 10762 / DSM 40127 / CCM 3239 / JCM 4008 / LMG 5968 / NBRC 12843 / NCIMB 8234 / A-377</strain>
    </source>
</reference>
<proteinExistence type="predicted"/>
<sequence length="96" mass="10069">MISIVETDSSPDEAGGPVDEVLRRVRQQVPDLVIGGVSSAGARVCVTVRIEGSLDPVELEYWAEGRPPFTTADEYSSIAAADPTAAAEAVLSLLRA</sequence>
<reference evidence="2" key="4">
    <citation type="submission" date="2016-08" db="EMBL/GenBank/DDBJ databases">
        <title>Sequencing, Assembly and Comparative Genomics of S. aureofaciens ATCC 10762.</title>
        <authorList>
            <person name="Gradnigo J.S."/>
            <person name="Johnson N."/>
            <person name="Somerville G.A."/>
        </authorList>
    </citation>
    <scope>NUCLEOTIDE SEQUENCE [LARGE SCALE GENOMIC DNA]</scope>
    <source>
        <strain evidence="2">ATCC 10762</strain>
    </source>
</reference>